<keyword evidence="1" id="KW-0812">Transmembrane</keyword>
<keyword evidence="1" id="KW-0472">Membrane</keyword>
<evidence type="ECO:0000256" key="1">
    <source>
        <dbReference type="SAM" id="Phobius"/>
    </source>
</evidence>
<keyword evidence="2" id="KW-0732">Signal</keyword>
<accession>A0A1G2DAW8</accession>
<gene>
    <name evidence="3" type="ORF">A3C93_05705</name>
</gene>
<evidence type="ECO:0000313" key="3">
    <source>
        <dbReference type="EMBL" id="OGZ10779.1"/>
    </source>
</evidence>
<evidence type="ECO:0000256" key="2">
    <source>
        <dbReference type="SAM" id="SignalP"/>
    </source>
</evidence>
<comment type="caution">
    <text evidence="3">The sequence shown here is derived from an EMBL/GenBank/DDBJ whole genome shotgun (WGS) entry which is preliminary data.</text>
</comment>
<feature type="chain" id="PRO_5009582500" evidence="2">
    <location>
        <begin position="22"/>
        <end position="117"/>
    </location>
</feature>
<dbReference type="InterPro" id="IPR043993">
    <property type="entry name" value="T4SS_pilin"/>
</dbReference>
<protein>
    <submittedName>
        <fullName evidence="3">Uncharacterized protein</fullName>
    </submittedName>
</protein>
<feature type="transmembrane region" description="Helical" evidence="1">
    <location>
        <begin position="37"/>
        <end position="55"/>
    </location>
</feature>
<reference evidence="3 4" key="1">
    <citation type="journal article" date="2016" name="Nat. Commun.">
        <title>Thousands of microbial genomes shed light on interconnected biogeochemical processes in an aquifer system.</title>
        <authorList>
            <person name="Anantharaman K."/>
            <person name="Brown C.T."/>
            <person name="Hug L.A."/>
            <person name="Sharon I."/>
            <person name="Castelle C.J."/>
            <person name="Probst A.J."/>
            <person name="Thomas B.C."/>
            <person name="Singh A."/>
            <person name="Wilkins M.J."/>
            <person name="Karaoz U."/>
            <person name="Brodie E.L."/>
            <person name="Williams K.H."/>
            <person name="Hubbard S.S."/>
            <person name="Banfield J.F."/>
        </authorList>
    </citation>
    <scope>NUCLEOTIDE SEQUENCE [LARGE SCALE GENOMIC DNA]</scope>
</reference>
<dbReference type="Pfam" id="PF18895">
    <property type="entry name" value="T4SS_pilin"/>
    <property type="match status" value="1"/>
</dbReference>
<dbReference type="EMBL" id="MHLO01000046">
    <property type="protein sequence ID" value="OGZ10779.1"/>
    <property type="molecule type" value="Genomic_DNA"/>
</dbReference>
<keyword evidence="1" id="KW-1133">Transmembrane helix</keyword>
<feature type="signal peptide" evidence="2">
    <location>
        <begin position="1"/>
        <end position="21"/>
    </location>
</feature>
<dbReference type="AlphaFoldDB" id="A0A1G2DAW8"/>
<dbReference type="Proteomes" id="UP000178636">
    <property type="component" value="Unassembled WGS sequence"/>
</dbReference>
<name>A0A1G2DAW8_9BACT</name>
<evidence type="ECO:0000313" key="4">
    <source>
        <dbReference type="Proteomes" id="UP000178636"/>
    </source>
</evidence>
<feature type="transmembrane region" description="Helical" evidence="1">
    <location>
        <begin position="75"/>
        <end position="94"/>
    </location>
</feature>
<organism evidence="3 4">
    <name type="scientific">Candidatus Lloydbacteria bacterium RIFCSPHIGHO2_02_FULL_54_17</name>
    <dbReference type="NCBI Taxonomy" id="1798664"/>
    <lineage>
        <taxon>Bacteria</taxon>
        <taxon>Candidatus Lloydiibacteriota</taxon>
    </lineage>
</organism>
<proteinExistence type="predicted"/>
<sequence>MSRFSLTVAATTLFSPQLAFAADINTVIDDLTDIVGLIIPLLLSAAVAVFFWGLVKFIAHADDEKMLEDGKQMMIWGMIAIFIMVALWSIVGFIQRELDLDLATTPENLPVLPLNLP</sequence>
<dbReference type="STRING" id="1798664.A3C93_05705"/>